<proteinExistence type="evidence at transcript level"/>
<reference evidence="2" key="1">
    <citation type="journal article" date="2011" name="Plant Physiol.">
        <title>Comprehensive sequence analysis of 24,783 barley full-length cDNAs derived from 12 clone libraries.</title>
        <authorList>
            <person name="Matsumoto T."/>
            <person name="Tanaka T."/>
            <person name="Sakai H."/>
            <person name="Amano N."/>
            <person name="Kanamori H."/>
            <person name="Kurita K."/>
            <person name="Kikuta A."/>
            <person name="Kamiya K."/>
            <person name="Yamamoto M."/>
            <person name="Ikawa H."/>
            <person name="Fujii N."/>
            <person name="Hori K."/>
            <person name="Itoh T."/>
            <person name="Sato K."/>
        </authorList>
    </citation>
    <scope>NUCLEOTIDE SEQUENCE</scope>
    <source>
        <tissue evidence="2">Flower</tissue>
    </source>
</reference>
<feature type="chain" id="PRO_5003276513" evidence="1">
    <location>
        <begin position="19"/>
        <end position="187"/>
    </location>
</feature>
<feature type="signal peptide" evidence="1">
    <location>
        <begin position="1"/>
        <end position="18"/>
    </location>
</feature>
<organism evidence="2">
    <name type="scientific">Hordeum vulgare subsp. vulgare</name>
    <name type="common">Domesticated barley</name>
    <dbReference type="NCBI Taxonomy" id="112509"/>
    <lineage>
        <taxon>Eukaryota</taxon>
        <taxon>Viridiplantae</taxon>
        <taxon>Streptophyta</taxon>
        <taxon>Embryophyta</taxon>
        <taxon>Tracheophyta</taxon>
        <taxon>Spermatophyta</taxon>
        <taxon>Magnoliopsida</taxon>
        <taxon>Liliopsida</taxon>
        <taxon>Poales</taxon>
        <taxon>Poaceae</taxon>
        <taxon>BOP clade</taxon>
        <taxon>Pooideae</taxon>
        <taxon>Triticodae</taxon>
        <taxon>Triticeae</taxon>
        <taxon>Hordeinae</taxon>
        <taxon>Hordeum</taxon>
    </lineage>
</organism>
<dbReference type="AlphaFoldDB" id="F2EIS4"/>
<protein>
    <submittedName>
        <fullName evidence="2">Predicted protein</fullName>
    </submittedName>
</protein>
<accession>F2EIS4</accession>
<dbReference type="EMBL" id="AK376051">
    <property type="protein sequence ID" value="BAK07246.1"/>
    <property type="molecule type" value="mRNA"/>
</dbReference>
<evidence type="ECO:0000256" key="1">
    <source>
        <dbReference type="SAM" id="SignalP"/>
    </source>
</evidence>
<dbReference type="PANTHER" id="PTHR34838">
    <property type="entry name" value="OS08G0142100 PROTEIN-RELATED"/>
    <property type="match status" value="1"/>
</dbReference>
<dbReference type="PANTHER" id="PTHR34838:SF5">
    <property type="entry name" value="PECTINESTERASE INHIBITOR DOMAIN-CONTAINING PROTEIN"/>
    <property type="match status" value="1"/>
</dbReference>
<name>F2EIS4_HORVV</name>
<evidence type="ECO:0000313" key="2">
    <source>
        <dbReference type="EMBL" id="BAK07246.1"/>
    </source>
</evidence>
<sequence length="187" mass="20392">MTMLKLILLLVLAPLGMAAASTDCGPPSLPLNASFVCRDILGTDLEDPCIRMMTWGGIDMSAPVPHEEGAIEYVILAAWFAVESLGVTRITARNQRSHNASLSGHEREAYEGCVKDYALAGSSMARVAAEILPSCRFDGLRDEYIRVLVSIDRCTDRLPAKTPLHAMVVADRFKAWLAYRVSVLIGL</sequence>
<keyword evidence="1" id="KW-0732">Signal</keyword>